<dbReference type="AlphaFoldDB" id="A0A4S2MCG8"/>
<dbReference type="InterPro" id="IPR036236">
    <property type="entry name" value="Znf_C2H2_sf"/>
</dbReference>
<comment type="caution">
    <text evidence="7">The sequence shown here is derived from an EMBL/GenBank/DDBJ whole genome shotgun (WGS) entry which is preliminary data.</text>
</comment>
<proteinExistence type="predicted"/>
<evidence type="ECO:0000256" key="1">
    <source>
        <dbReference type="ARBA" id="ARBA00022723"/>
    </source>
</evidence>
<dbReference type="SUPFAM" id="SSF57667">
    <property type="entry name" value="beta-beta-alpha zinc fingers"/>
    <property type="match status" value="2"/>
</dbReference>
<dbReference type="SMART" id="SM00355">
    <property type="entry name" value="ZnF_C2H2"/>
    <property type="match status" value="3"/>
</dbReference>
<dbReference type="GO" id="GO:0008270">
    <property type="term" value="F:zinc ion binding"/>
    <property type="evidence" value="ECO:0007669"/>
    <property type="project" value="UniProtKB-KW"/>
</dbReference>
<dbReference type="PROSITE" id="PS50157">
    <property type="entry name" value="ZINC_FINGER_C2H2_2"/>
    <property type="match status" value="3"/>
</dbReference>
<dbReference type="STRING" id="147828.A0A4S2MCG8"/>
<sequence length="691" mass="77789">MCIRTCVPVCMKHDKMPPEIRVHSFNVIDSIFTTVMLDHRLCQYSASVHYPNTETWPQPDALDSAAEKANNRYTWQSISAAQWTESVYVDLPTSREKLSNVMLTSNPAEDENSGIYPFRITEGRAIIDCCRSNPLFKQTDYLNDFPPCWPGTVSDHPTVDVLAPTYQDPSLPLAPRSECETRHMREPELVSLVSSSASMSSLRASSTQLSFNMSEIAEQLLASYPPQNPTTNKDPVKFDLMLCDTKSDTEHNCDVMFSEPTKVERSESKQIHEEQNVKQIELNTKNNPIKQTDGFVDWNNWNQSGSVDAIWRPQESTQNGLQASDKLLGKSAPQFGSQSPYSPTKFSESLQCTNPPKHVEAYLSQALPQTVSIPTSSSSESHITLTSPVYTTPQLIPQSKNSPFVDSKLDWKRTTAECYAPVPQPSYIYPMVGSDLGCTGRTFARLDNDANIRHGHNSSQKAGSTGLFTRGRRRVFTELDSPFEDEDGRKEFPVVKRDEISFITHSEQPLVYTNHGLLNVISQNTVGSKTYELIQPVRPFTQKEFGGNRTNQLSPVTRERTRKNSPKKLIVPNSCTPSGSNMNNVNSLNTVVHKCTYNGCQKSYSKSSHLKAHIRTHTGEKPYACTWTECHWRFARSDELTRHIRKHTGVRPFHCQMCGRAFARSDHLALHAKKHGVNDTRFSHSAPHIAE</sequence>
<evidence type="ECO:0000313" key="8">
    <source>
        <dbReference type="Proteomes" id="UP000308267"/>
    </source>
</evidence>
<dbReference type="FunFam" id="3.30.160.60:FF:000007">
    <property type="entry name" value="Basic krueppel-like factor 3"/>
    <property type="match status" value="1"/>
</dbReference>
<dbReference type="Gene3D" id="3.30.160.60">
    <property type="entry name" value="Classic Zinc Finger"/>
    <property type="match status" value="3"/>
</dbReference>
<name>A0A4S2MCG8_OPIFE</name>
<keyword evidence="1" id="KW-0479">Metal-binding</keyword>
<feature type="region of interest" description="Disordered" evidence="5">
    <location>
        <begin position="330"/>
        <end position="350"/>
    </location>
</feature>
<reference evidence="7 8" key="1">
    <citation type="journal article" date="2019" name="BMC Genomics">
        <title>New insights from Opisthorchis felineus genome: update on genomics of the epidemiologically important liver flukes.</title>
        <authorList>
            <person name="Ershov N.I."/>
            <person name="Mordvinov V.A."/>
            <person name="Prokhortchouk E.B."/>
            <person name="Pakharukova M.Y."/>
            <person name="Gunbin K.V."/>
            <person name="Ustyantsev K."/>
            <person name="Genaev M.A."/>
            <person name="Blinov A.G."/>
            <person name="Mazur A."/>
            <person name="Boulygina E."/>
            <person name="Tsygankova S."/>
            <person name="Khrameeva E."/>
            <person name="Chekanov N."/>
            <person name="Fan G."/>
            <person name="Xiao A."/>
            <person name="Zhang H."/>
            <person name="Xu X."/>
            <person name="Yang H."/>
            <person name="Solovyev V."/>
            <person name="Lee S.M."/>
            <person name="Liu X."/>
            <person name="Afonnikov D.A."/>
            <person name="Skryabin K.G."/>
        </authorList>
    </citation>
    <scope>NUCLEOTIDE SEQUENCE [LARGE SCALE GENOMIC DNA]</scope>
    <source>
        <strain evidence="7">AK-0245</strain>
        <tissue evidence="7">Whole organism</tissue>
    </source>
</reference>
<keyword evidence="3" id="KW-0862">Zinc</keyword>
<feature type="region of interest" description="Disordered" evidence="5">
    <location>
        <begin position="542"/>
        <end position="567"/>
    </location>
</feature>
<dbReference type="Proteomes" id="UP000308267">
    <property type="component" value="Unassembled WGS sequence"/>
</dbReference>
<protein>
    <recommendedName>
        <fullName evidence="6">C2H2-type domain-containing protein</fullName>
    </recommendedName>
</protein>
<dbReference type="GO" id="GO:0000981">
    <property type="term" value="F:DNA-binding transcription factor activity, RNA polymerase II-specific"/>
    <property type="evidence" value="ECO:0007669"/>
    <property type="project" value="TreeGrafter"/>
</dbReference>
<keyword evidence="8" id="KW-1185">Reference proteome</keyword>
<feature type="domain" description="C2H2-type" evidence="6">
    <location>
        <begin position="653"/>
        <end position="680"/>
    </location>
</feature>
<dbReference type="PANTHER" id="PTHR23235">
    <property type="entry name" value="KRUEPPEL-LIKE TRANSCRIPTION FACTOR"/>
    <property type="match status" value="1"/>
</dbReference>
<keyword evidence="2 4" id="KW-0863">Zinc-finger</keyword>
<feature type="compositionally biased region" description="Polar residues" evidence="5">
    <location>
        <begin position="334"/>
        <end position="350"/>
    </location>
</feature>
<accession>A0A4S2MCG8</accession>
<feature type="domain" description="C2H2-type" evidence="6">
    <location>
        <begin position="623"/>
        <end position="652"/>
    </location>
</feature>
<dbReference type="GO" id="GO:0000978">
    <property type="term" value="F:RNA polymerase II cis-regulatory region sequence-specific DNA binding"/>
    <property type="evidence" value="ECO:0007669"/>
    <property type="project" value="TreeGrafter"/>
</dbReference>
<evidence type="ECO:0000256" key="3">
    <source>
        <dbReference type="ARBA" id="ARBA00022833"/>
    </source>
</evidence>
<organism evidence="7 8">
    <name type="scientific">Opisthorchis felineus</name>
    <dbReference type="NCBI Taxonomy" id="147828"/>
    <lineage>
        <taxon>Eukaryota</taxon>
        <taxon>Metazoa</taxon>
        <taxon>Spiralia</taxon>
        <taxon>Lophotrochozoa</taxon>
        <taxon>Platyhelminthes</taxon>
        <taxon>Trematoda</taxon>
        <taxon>Digenea</taxon>
        <taxon>Opisthorchiida</taxon>
        <taxon>Opisthorchiata</taxon>
        <taxon>Opisthorchiidae</taxon>
        <taxon>Opisthorchis</taxon>
    </lineage>
</organism>
<evidence type="ECO:0000259" key="6">
    <source>
        <dbReference type="PROSITE" id="PS50157"/>
    </source>
</evidence>
<evidence type="ECO:0000313" key="7">
    <source>
        <dbReference type="EMBL" id="TGZ74293.1"/>
    </source>
</evidence>
<evidence type="ECO:0000256" key="4">
    <source>
        <dbReference type="PROSITE-ProRule" id="PRU00042"/>
    </source>
</evidence>
<dbReference type="EMBL" id="SJOL01001962">
    <property type="protein sequence ID" value="TGZ74293.1"/>
    <property type="molecule type" value="Genomic_DNA"/>
</dbReference>
<evidence type="ECO:0000256" key="2">
    <source>
        <dbReference type="ARBA" id="ARBA00022771"/>
    </source>
</evidence>
<dbReference type="OrthoDB" id="4748970at2759"/>
<dbReference type="Pfam" id="PF00096">
    <property type="entry name" value="zf-C2H2"/>
    <property type="match status" value="3"/>
</dbReference>
<feature type="domain" description="C2H2-type" evidence="6">
    <location>
        <begin position="593"/>
        <end position="622"/>
    </location>
</feature>
<evidence type="ECO:0000256" key="5">
    <source>
        <dbReference type="SAM" id="MobiDB-lite"/>
    </source>
</evidence>
<dbReference type="PANTHER" id="PTHR23235:SF120">
    <property type="entry name" value="KRUPPEL-LIKE FACTOR 15"/>
    <property type="match status" value="1"/>
</dbReference>
<dbReference type="InterPro" id="IPR013087">
    <property type="entry name" value="Znf_C2H2_type"/>
</dbReference>
<gene>
    <name evidence="7" type="ORF">CRM22_001021</name>
</gene>
<dbReference type="PROSITE" id="PS00028">
    <property type="entry name" value="ZINC_FINGER_C2H2_1"/>
    <property type="match status" value="3"/>
</dbReference>